<comment type="similarity">
    <text evidence="2">Belongs to the PpiC/parvulin rotamase family.</text>
</comment>
<dbReference type="InterPro" id="IPR027304">
    <property type="entry name" value="Trigger_fact/SurA_dom_sf"/>
</dbReference>
<feature type="compositionally biased region" description="Low complexity" evidence="9">
    <location>
        <begin position="290"/>
        <end position="309"/>
    </location>
</feature>
<feature type="chain" id="PRO_5038112626" description="Parvulin-like PPIase" evidence="10">
    <location>
        <begin position="25"/>
        <end position="309"/>
    </location>
</feature>
<evidence type="ECO:0000256" key="5">
    <source>
        <dbReference type="ARBA" id="ARBA00023110"/>
    </source>
</evidence>
<keyword evidence="5 8" id="KW-0697">Rotamase</keyword>
<dbReference type="EMBL" id="JAAQPH010000027">
    <property type="protein sequence ID" value="NIA71856.1"/>
    <property type="molecule type" value="Genomic_DNA"/>
</dbReference>
<keyword evidence="13" id="KW-1185">Reference proteome</keyword>
<dbReference type="InterPro" id="IPR000297">
    <property type="entry name" value="PPIase_PpiC"/>
</dbReference>
<comment type="caution">
    <text evidence="12">The sequence shown here is derived from an EMBL/GenBank/DDBJ whole genome shotgun (WGS) entry which is preliminary data.</text>
</comment>
<dbReference type="GO" id="GO:0003755">
    <property type="term" value="F:peptidyl-prolyl cis-trans isomerase activity"/>
    <property type="evidence" value="ECO:0007669"/>
    <property type="project" value="UniProtKB-KW"/>
</dbReference>
<evidence type="ECO:0000259" key="11">
    <source>
        <dbReference type="PROSITE" id="PS50198"/>
    </source>
</evidence>
<feature type="region of interest" description="Disordered" evidence="9">
    <location>
        <begin position="277"/>
        <end position="309"/>
    </location>
</feature>
<protein>
    <recommendedName>
        <fullName evidence="4">Parvulin-like PPIase</fullName>
        <ecNumber evidence="3">5.2.1.8</ecNumber>
    </recommendedName>
    <alternativeName>
        <fullName evidence="6">Peptidyl-prolyl cis-trans isomerase plp</fullName>
    </alternativeName>
    <alternativeName>
        <fullName evidence="7">Rotamase plp</fullName>
    </alternativeName>
</protein>
<dbReference type="InterPro" id="IPR046357">
    <property type="entry name" value="PPIase_dom_sf"/>
</dbReference>
<evidence type="ECO:0000256" key="1">
    <source>
        <dbReference type="ARBA" id="ARBA00000971"/>
    </source>
</evidence>
<dbReference type="Proteomes" id="UP000761264">
    <property type="component" value="Unassembled WGS sequence"/>
</dbReference>
<proteinExistence type="inferred from homology"/>
<feature type="domain" description="PpiC" evidence="11">
    <location>
        <begin position="146"/>
        <end position="236"/>
    </location>
</feature>
<dbReference type="PANTHER" id="PTHR47245:SF2">
    <property type="entry name" value="PEPTIDYL-PROLYL CIS-TRANS ISOMERASE HP_0175-RELATED"/>
    <property type="match status" value="1"/>
</dbReference>
<evidence type="ECO:0000256" key="7">
    <source>
        <dbReference type="ARBA" id="ARBA00031484"/>
    </source>
</evidence>
<dbReference type="PANTHER" id="PTHR47245">
    <property type="entry name" value="PEPTIDYLPROLYL ISOMERASE"/>
    <property type="match status" value="1"/>
</dbReference>
<evidence type="ECO:0000256" key="2">
    <source>
        <dbReference type="ARBA" id="ARBA00007656"/>
    </source>
</evidence>
<evidence type="ECO:0000256" key="9">
    <source>
        <dbReference type="SAM" id="MobiDB-lite"/>
    </source>
</evidence>
<accession>A0A967F2T2</accession>
<dbReference type="SUPFAM" id="SSF109998">
    <property type="entry name" value="Triger factor/SurA peptide-binding domain-like"/>
    <property type="match status" value="1"/>
</dbReference>
<evidence type="ECO:0000256" key="6">
    <source>
        <dbReference type="ARBA" id="ARBA00030642"/>
    </source>
</evidence>
<comment type="catalytic activity">
    <reaction evidence="1">
        <text>[protein]-peptidylproline (omega=180) = [protein]-peptidylproline (omega=0)</text>
        <dbReference type="Rhea" id="RHEA:16237"/>
        <dbReference type="Rhea" id="RHEA-COMP:10747"/>
        <dbReference type="Rhea" id="RHEA-COMP:10748"/>
        <dbReference type="ChEBI" id="CHEBI:83833"/>
        <dbReference type="ChEBI" id="CHEBI:83834"/>
        <dbReference type="EC" id="5.2.1.8"/>
    </reaction>
</comment>
<evidence type="ECO:0000313" key="13">
    <source>
        <dbReference type="Proteomes" id="UP000761264"/>
    </source>
</evidence>
<evidence type="ECO:0000313" key="12">
    <source>
        <dbReference type="EMBL" id="NIA71856.1"/>
    </source>
</evidence>
<name>A0A967F2T2_9PROT</name>
<evidence type="ECO:0000256" key="8">
    <source>
        <dbReference type="PROSITE-ProRule" id="PRU00278"/>
    </source>
</evidence>
<feature type="signal peptide" evidence="10">
    <location>
        <begin position="1"/>
        <end position="24"/>
    </location>
</feature>
<evidence type="ECO:0000256" key="4">
    <source>
        <dbReference type="ARBA" id="ARBA00018370"/>
    </source>
</evidence>
<dbReference type="PROSITE" id="PS50198">
    <property type="entry name" value="PPIC_PPIASE_2"/>
    <property type="match status" value="1"/>
</dbReference>
<evidence type="ECO:0000256" key="10">
    <source>
        <dbReference type="SAM" id="SignalP"/>
    </source>
</evidence>
<reference evidence="12" key="1">
    <citation type="submission" date="2020-03" db="EMBL/GenBank/DDBJ databases">
        <title>Genome of Pelagibius litoralis DSM 21314T.</title>
        <authorList>
            <person name="Wang G."/>
        </authorList>
    </citation>
    <scope>NUCLEOTIDE SEQUENCE</scope>
    <source>
        <strain evidence="12">DSM 21314</strain>
    </source>
</reference>
<dbReference type="Pfam" id="PF00639">
    <property type="entry name" value="Rotamase"/>
    <property type="match status" value="1"/>
</dbReference>
<dbReference type="AlphaFoldDB" id="A0A967F2T2"/>
<dbReference type="RefSeq" id="WP_167230162.1">
    <property type="nucleotide sequence ID" value="NZ_JAAQPH010000027.1"/>
</dbReference>
<gene>
    <name evidence="12" type="ORF">HBA54_24980</name>
</gene>
<dbReference type="SUPFAM" id="SSF54534">
    <property type="entry name" value="FKBP-like"/>
    <property type="match status" value="1"/>
</dbReference>
<keyword evidence="8 12" id="KW-0413">Isomerase</keyword>
<dbReference type="InterPro" id="IPR050245">
    <property type="entry name" value="PrsA_foldase"/>
</dbReference>
<dbReference type="EC" id="5.2.1.8" evidence="3"/>
<organism evidence="12 13">
    <name type="scientific">Pelagibius litoralis</name>
    <dbReference type="NCBI Taxonomy" id="374515"/>
    <lineage>
        <taxon>Bacteria</taxon>
        <taxon>Pseudomonadati</taxon>
        <taxon>Pseudomonadota</taxon>
        <taxon>Alphaproteobacteria</taxon>
        <taxon>Rhodospirillales</taxon>
        <taxon>Rhodovibrionaceae</taxon>
        <taxon>Pelagibius</taxon>
    </lineage>
</organism>
<sequence>MFNKPLAAALLLGGTMMAAQPSFAQDTAPEPAPQAAEENAVIARVNGDDIRQSDLIAFIQTLPPQLQGQVQFLMPQLVQQLVNNALVTDAGRKADLAEDPEVQTRIAELEGIIIRQVFVQRTIDARVTDAKLAEAYEAFLAENPPERQLVTRHILVETEDAATALIVELDGGADFAALAEQHSTGPSKDSGGQLPPFVAGDMVPEFSDAAFAMEVGTHSATPVQTQFGFHVIKLEESRMTDPPSIEALDGQLRDQLAQEAVEELYAELRERADVEVLLGQPEPESEPAGEADAPAAPDAAPESEPAPAN</sequence>
<keyword evidence="10" id="KW-0732">Signal</keyword>
<evidence type="ECO:0000256" key="3">
    <source>
        <dbReference type="ARBA" id="ARBA00013194"/>
    </source>
</evidence>
<dbReference type="Gene3D" id="3.10.50.40">
    <property type="match status" value="1"/>
</dbReference>